<organism evidence="2 3">
    <name type="scientific">Rotaria magnacalcarata</name>
    <dbReference type="NCBI Taxonomy" id="392030"/>
    <lineage>
        <taxon>Eukaryota</taxon>
        <taxon>Metazoa</taxon>
        <taxon>Spiralia</taxon>
        <taxon>Gnathifera</taxon>
        <taxon>Rotifera</taxon>
        <taxon>Eurotatoria</taxon>
        <taxon>Bdelloidea</taxon>
        <taxon>Philodinida</taxon>
        <taxon>Philodinidae</taxon>
        <taxon>Rotaria</taxon>
    </lineage>
</organism>
<comment type="caution">
    <text evidence="2">The sequence shown here is derived from an EMBL/GenBank/DDBJ whole genome shotgun (WGS) entry which is preliminary data.</text>
</comment>
<evidence type="ECO:0000256" key="1">
    <source>
        <dbReference type="SAM" id="MobiDB-lite"/>
    </source>
</evidence>
<sequence>MAYSNISSHPRTTYSGVSQDSLQYQKPTYSSQQPTYSHAEERHIYEEQPHYSNEKSIAINNRPSGR</sequence>
<feature type="compositionally biased region" description="Polar residues" evidence="1">
    <location>
        <begin position="54"/>
        <end position="66"/>
    </location>
</feature>
<name>A0A8S3DUX3_9BILA</name>
<feature type="region of interest" description="Disordered" evidence="1">
    <location>
        <begin position="1"/>
        <end position="66"/>
    </location>
</feature>
<gene>
    <name evidence="2" type="ORF">SMN809_LOCUS56828</name>
</gene>
<accession>A0A8S3DUX3</accession>
<dbReference type="EMBL" id="CAJOBI010205085">
    <property type="protein sequence ID" value="CAF5002688.1"/>
    <property type="molecule type" value="Genomic_DNA"/>
</dbReference>
<evidence type="ECO:0000313" key="2">
    <source>
        <dbReference type="EMBL" id="CAF5002688.1"/>
    </source>
</evidence>
<reference evidence="2" key="1">
    <citation type="submission" date="2021-02" db="EMBL/GenBank/DDBJ databases">
        <authorList>
            <person name="Nowell W R."/>
        </authorList>
    </citation>
    <scope>NUCLEOTIDE SEQUENCE</scope>
</reference>
<evidence type="ECO:0000313" key="3">
    <source>
        <dbReference type="Proteomes" id="UP000676336"/>
    </source>
</evidence>
<proteinExistence type="predicted"/>
<dbReference type="AlphaFoldDB" id="A0A8S3DUX3"/>
<feature type="compositionally biased region" description="Basic and acidic residues" evidence="1">
    <location>
        <begin position="38"/>
        <end position="53"/>
    </location>
</feature>
<feature type="compositionally biased region" description="Polar residues" evidence="1">
    <location>
        <begin position="1"/>
        <end position="36"/>
    </location>
</feature>
<protein>
    <submittedName>
        <fullName evidence="2">Uncharacterized protein</fullName>
    </submittedName>
</protein>
<dbReference type="Proteomes" id="UP000676336">
    <property type="component" value="Unassembled WGS sequence"/>
</dbReference>
<feature type="non-terminal residue" evidence="2">
    <location>
        <position position="66"/>
    </location>
</feature>